<feature type="region of interest" description="Disordered" evidence="1">
    <location>
        <begin position="389"/>
        <end position="417"/>
    </location>
</feature>
<organism evidence="3 4">
    <name type="scientific">Byssochlamys spectabilis (strain No. 5 / NBRC 109023)</name>
    <name type="common">Paecilomyces variotii</name>
    <dbReference type="NCBI Taxonomy" id="1356009"/>
    <lineage>
        <taxon>Eukaryota</taxon>
        <taxon>Fungi</taxon>
        <taxon>Dikarya</taxon>
        <taxon>Ascomycota</taxon>
        <taxon>Pezizomycotina</taxon>
        <taxon>Eurotiomycetes</taxon>
        <taxon>Eurotiomycetidae</taxon>
        <taxon>Eurotiales</taxon>
        <taxon>Thermoascaceae</taxon>
        <taxon>Paecilomyces</taxon>
    </lineage>
</organism>
<dbReference type="HOGENOM" id="CLU_483947_0_0_1"/>
<protein>
    <recommendedName>
        <fullName evidence="2">Luciferase domain-containing protein</fullName>
    </recommendedName>
</protein>
<dbReference type="PRINTS" id="PR00081">
    <property type="entry name" value="GDHRDH"/>
</dbReference>
<dbReference type="PANTHER" id="PTHR43431">
    <property type="entry name" value="OXIDOREDUCTASE, SHORT CHAIN DEHYDROGENASE/REDUCTASE FAMILY (AFU_ORTHOLOGUE AFUA_5G14000)"/>
    <property type="match status" value="1"/>
</dbReference>
<feature type="domain" description="Luciferase" evidence="2">
    <location>
        <begin position="472"/>
        <end position="550"/>
    </location>
</feature>
<dbReference type="EMBL" id="BAUL01000068">
    <property type="protein sequence ID" value="GAD93876.1"/>
    <property type="molecule type" value="Genomic_DNA"/>
</dbReference>
<gene>
    <name evidence="3" type="ORF">PVAR5_2493</name>
</gene>
<evidence type="ECO:0000259" key="2">
    <source>
        <dbReference type="Pfam" id="PF17648"/>
    </source>
</evidence>
<dbReference type="Pfam" id="PF17648">
    <property type="entry name" value="Luciferase"/>
    <property type="match status" value="1"/>
</dbReference>
<dbReference type="Pfam" id="PF00106">
    <property type="entry name" value="adh_short"/>
    <property type="match status" value="1"/>
</dbReference>
<reference evidence="4" key="1">
    <citation type="journal article" date="2014" name="Genome Announc.">
        <title>Draft genome sequence of the formaldehyde-resistant fungus Byssochlamys spectabilis No. 5 (anamorph Paecilomyces variotii No. 5) (NBRC109023).</title>
        <authorList>
            <person name="Oka T."/>
            <person name="Ekino K."/>
            <person name="Fukuda K."/>
            <person name="Nomura Y."/>
        </authorList>
    </citation>
    <scope>NUCLEOTIDE SEQUENCE [LARGE SCALE GENOMIC DNA]</scope>
    <source>
        <strain evidence="4">No. 5 / NBRC 109023</strain>
    </source>
</reference>
<dbReference type="eggNOG" id="KOG1014">
    <property type="taxonomic scope" value="Eukaryota"/>
</dbReference>
<evidence type="ECO:0000256" key="1">
    <source>
        <dbReference type="SAM" id="MobiDB-lite"/>
    </source>
</evidence>
<dbReference type="OrthoDB" id="5399006at2759"/>
<dbReference type="PANTHER" id="PTHR43431:SF7">
    <property type="entry name" value="OXIDOREDUCTASE, SHORT CHAIN DEHYDROGENASE_REDUCTASE FAMILY (AFU_ORTHOLOGUE AFUA_5G14000)"/>
    <property type="match status" value="1"/>
</dbReference>
<sequence length="563" mass="62108">MSYNTQNKPVVAVVGAGPGIGEAVARRFVAEGFVVALLARTEDKLRTMAEGIDADYGKGTARYYITDLRVEESVISSFKSIRADLGAVHVLVYNAGARRINGRSILNTTTEEFEGFTKINLFGAFWSTKCVLPDMLAAGRGTILYTGATGSLRGSPGLSSFSPGKFGLRSLSQIVAREYQSQGIHAAHIVIDGPVDGKLVGGVRRRHWQREGEKDKLEDIESYLAQPTDLAHIYWFLHSQPRSAWTQELDVRAQKESIYSRFSKDLNGSILGNIKTLTYFAMPSSLSTLRLPRLPSFSGFPNHYRHGSSYSTAVAIASATLLTAVGILCAPAAYRDYKKFISYGTGGPPRNVFGWLAMSLLIPLQREMLDTAGYDRDVELLGEERSWLKDEDLPQRKGPRPEVGTHAAPQRQLTQTPEKEIKEALLKTFFEIQFNNQNLLYLALSNLERHTSALFISEAAPRLNPLVKSSTRGEIAHVHATAEHSVHVILSPVDSKKVIEAGWGQRHSLSGSTFFRTLKIAPWIPNEYILIYAPRDEEEIKVVINIVKAAVAFGAGVSTNELN</sequence>
<evidence type="ECO:0000313" key="4">
    <source>
        <dbReference type="Proteomes" id="UP000018001"/>
    </source>
</evidence>
<dbReference type="InterPro" id="IPR002347">
    <property type="entry name" value="SDR_fam"/>
</dbReference>
<dbReference type="Proteomes" id="UP000018001">
    <property type="component" value="Unassembled WGS sequence"/>
</dbReference>
<accession>V5FW01</accession>
<name>V5FW01_BYSSN</name>
<comment type="caution">
    <text evidence="3">The sequence shown here is derived from an EMBL/GenBank/DDBJ whole genome shotgun (WGS) entry which is preliminary data.</text>
</comment>
<proteinExistence type="predicted"/>
<keyword evidence="4" id="KW-1185">Reference proteome</keyword>
<dbReference type="SUPFAM" id="SSF51735">
    <property type="entry name" value="NAD(P)-binding Rossmann-fold domains"/>
    <property type="match status" value="1"/>
</dbReference>
<dbReference type="InParanoid" id="V5FW01"/>
<evidence type="ECO:0000313" key="3">
    <source>
        <dbReference type="EMBL" id="GAD93876.1"/>
    </source>
</evidence>
<dbReference type="InterPro" id="IPR036291">
    <property type="entry name" value="NAD(P)-bd_dom_sf"/>
</dbReference>
<dbReference type="AlphaFoldDB" id="V5FW01"/>
<dbReference type="InterPro" id="IPR040841">
    <property type="entry name" value="Luciferase_dom"/>
</dbReference>
<dbReference type="Gene3D" id="3.40.50.720">
    <property type="entry name" value="NAD(P)-binding Rossmann-like Domain"/>
    <property type="match status" value="1"/>
</dbReference>